<name>A0ABD6H4H8_AGRVI</name>
<dbReference type="SUPFAM" id="SSF53639">
    <property type="entry name" value="AraD/HMP-PK domain-like"/>
    <property type="match status" value="1"/>
</dbReference>
<dbReference type="Proteomes" id="UP000179536">
    <property type="component" value="Unassembled WGS sequence"/>
</dbReference>
<evidence type="ECO:0000313" key="4">
    <source>
        <dbReference type="Proteomes" id="UP000179536"/>
    </source>
</evidence>
<reference evidence="3 4" key="1">
    <citation type="submission" date="2019-11" db="EMBL/GenBank/DDBJ databases">
        <title>Whole-genome sequencing of Allorhizobium vitis.</title>
        <authorList>
            <person name="Gan H.M."/>
            <person name="Savka M.A."/>
        </authorList>
    </citation>
    <scope>NUCLEOTIDE SEQUENCE [LARGE SCALE GENOMIC DNA]</scope>
    <source>
        <strain evidence="2 4">RF2/1</strain>
        <strain evidence="1 3">T1/7</strain>
    </source>
</reference>
<dbReference type="EMBL" id="MBFE02000001">
    <property type="protein sequence ID" value="MUO40330.1"/>
    <property type="molecule type" value="Genomic_DNA"/>
</dbReference>
<dbReference type="EMBL" id="MBFA02000001">
    <property type="protein sequence ID" value="MUP08615.1"/>
    <property type="molecule type" value="Genomic_DNA"/>
</dbReference>
<accession>A0ABD6H4H8</accession>
<evidence type="ECO:0000313" key="3">
    <source>
        <dbReference type="Proteomes" id="UP000179454"/>
    </source>
</evidence>
<protein>
    <submittedName>
        <fullName evidence="2">Uncharacterized protein</fullName>
    </submittedName>
</protein>
<keyword evidence="3" id="KW-1185">Reference proteome</keyword>
<dbReference type="InterPro" id="IPR036409">
    <property type="entry name" value="Aldolase_II/adducin_N_sf"/>
</dbReference>
<evidence type="ECO:0000313" key="2">
    <source>
        <dbReference type="EMBL" id="MUP08615.1"/>
    </source>
</evidence>
<organism evidence="2 4">
    <name type="scientific">Agrobacterium vitis</name>
    <name type="common">Rhizobium vitis</name>
    <dbReference type="NCBI Taxonomy" id="373"/>
    <lineage>
        <taxon>Bacteria</taxon>
        <taxon>Pseudomonadati</taxon>
        <taxon>Pseudomonadota</taxon>
        <taxon>Alphaproteobacteria</taxon>
        <taxon>Hyphomicrobiales</taxon>
        <taxon>Rhizobiaceae</taxon>
        <taxon>Rhizobium/Agrobacterium group</taxon>
        <taxon>Agrobacterium</taxon>
    </lineage>
</organism>
<proteinExistence type="predicted"/>
<dbReference type="Proteomes" id="UP000179454">
    <property type="component" value="Unassembled WGS sequence"/>
</dbReference>
<gene>
    <name evidence="2" type="ORF">BBK91_001825</name>
    <name evidence="1" type="ORF">BBL17_000755</name>
</gene>
<dbReference type="Gene3D" id="3.40.225.10">
    <property type="entry name" value="Class II aldolase/adducin N-terminal domain"/>
    <property type="match status" value="1"/>
</dbReference>
<sequence length="243" mass="26532">MPLSVLKPFSVWCDMLMKVNNAYIEEVLGRAAARLAGKGLLKPGDVLSQRIPEQNAFVSVRINSGQDVPDEFEWTSLSATPGLTATPGLSAIPGDLHHRIYRARPDVGAIASGGLTWTSALARLDLSLPAVFDEQIRHLGLEAKRLGMCSTDDPTKALSNGANAYCLDDMALCFGMGLERLLLNIEILEKCAECFILAQSATVKVKQIPWLIRFIANGRLKKDQKEAAARHLRGERSIMKAGY</sequence>
<evidence type="ECO:0000313" key="1">
    <source>
        <dbReference type="EMBL" id="MUO40330.1"/>
    </source>
</evidence>
<comment type="caution">
    <text evidence="2">The sequence shown here is derived from an EMBL/GenBank/DDBJ whole genome shotgun (WGS) entry which is preliminary data.</text>
</comment>
<dbReference type="AlphaFoldDB" id="A0ABD6H4H8"/>